<dbReference type="InterPro" id="IPR045249">
    <property type="entry name" value="HARBI1-like"/>
</dbReference>
<accession>A0A6P7HA58</accession>
<comment type="subcellular location">
    <subcellularLocation>
        <location evidence="2">Nucleus</location>
    </subcellularLocation>
</comment>
<evidence type="ECO:0000256" key="2">
    <source>
        <dbReference type="ARBA" id="ARBA00004123"/>
    </source>
</evidence>
<evidence type="ECO:0000256" key="4">
    <source>
        <dbReference type="ARBA" id="ARBA00022722"/>
    </source>
</evidence>
<keyword evidence="7" id="KW-0539">Nucleus</keyword>
<dbReference type="GO" id="GO:0004518">
    <property type="term" value="F:nuclease activity"/>
    <property type="evidence" value="ECO:0007669"/>
    <property type="project" value="UniProtKB-KW"/>
</dbReference>
<dbReference type="Pfam" id="PF13359">
    <property type="entry name" value="DDE_Tnp_4"/>
    <property type="match status" value="1"/>
</dbReference>
<evidence type="ECO:0000256" key="7">
    <source>
        <dbReference type="ARBA" id="ARBA00023242"/>
    </source>
</evidence>
<evidence type="ECO:0000313" key="9">
    <source>
        <dbReference type="RefSeq" id="XP_028152770.1"/>
    </source>
</evidence>
<evidence type="ECO:0000259" key="8">
    <source>
        <dbReference type="Pfam" id="PF13359"/>
    </source>
</evidence>
<keyword evidence="5" id="KW-0479">Metal-binding</keyword>
<evidence type="ECO:0000256" key="1">
    <source>
        <dbReference type="ARBA" id="ARBA00001968"/>
    </source>
</evidence>
<name>A0A6P7HA58_DIAVI</name>
<comment type="cofactor">
    <cofactor evidence="1">
        <name>a divalent metal cation</name>
        <dbReference type="ChEBI" id="CHEBI:60240"/>
    </cofactor>
</comment>
<dbReference type="AlphaFoldDB" id="A0A6P7HA58"/>
<dbReference type="GO" id="GO:0046872">
    <property type="term" value="F:metal ion binding"/>
    <property type="evidence" value="ECO:0007669"/>
    <property type="project" value="UniProtKB-KW"/>
</dbReference>
<feature type="domain" description="DDE Tnp4" evidence="8">
    <location>
        <begin position="187"/>
        <end position="338"/>
    </location>
</feature>
<dbReference type="InParanoid" id="A0A6P7HA58"/>
<organism evidence="9">
    <name type="scientific">Diabrotica virgifera virgifera</name>
    <name type="common">western corn rootworm</name>
    <dbReference type="NCBI Taxonomy" id="50390"/>
    <lineage>
        <taxon>Eukaryota</taxon>
        <taxon>Metazoa</taxon>
        <taxon>Ecdysozoa</taxon>
        <taxon>Arthropoda</taxon>
        <taxon>Hexapoda</taxon>
        <taxon>Insecta</taxon>
        <taxon>Pterygota</taxon>
        <taxon>Neoptera</taxon>
        <taxon>Endopterygota</taxon>
        <taxon>Coleoptera</taxon>
        <taxon>Polyphaga</taxon>
        <taxon>Cucujiformia</taxon>
        <taxon>Chrysomeloidea</taxon>
        <taxon>Chrysomelidae</taxon>
        <taxon>Galerucinae</taxon>
        <taxon>Diabroticina</taxon>
        <taxon>Diabroticites</taxon>
        <taxon>Diabrotica</taxon>
    </lineage>
</organism>
<gene>
    <name evidence="9" type="primary">LOC114346189</name>
</gene>
<protein>
    <submittedName>
        <fullName evidence="9">Nuclease HARBI1</fullName>
    </submittedName>
</protein>
<evidence type="ECO:0000256" key="6">
    <source>
        <dbReference type="ARBA" id="ARBA00022801"/>
    </source>
</evidence>
<dbReference type="RefSeq" id="XP_028152770.1">
    <property type="nucleotide sequence ID" value="XM_028296969.1"/>
</dbReference>
<comment type="similarity">
    <text evidence="3">Belongs to the HARBI1 family.</text>
</comment>
<evidence type="ECO:0000256" key="5">
    <source>
        <dbReference type="ARBA" id="ARBA00022723"/>
    </source>
</evidence>
<evidence type="ECO:0000256" key="3">
    <source>
        <dbReference type="ARBA" id="ARBA00006958"/>
    </source>
</evidence>
<dbReference type="InterPro" id="IPR027806">
    <property type="entry name" value="HARBI1_dom"/>
</dbReference>
<sequence length="367" mass="42642">MDQQQLLSFFDSDEDEDEMFEMVMQRRRKKNKIQSKNLILSEKVIEIFSRNSRGCIKGYVNSVVSTYSEKEFIMHFRLSGKLVDYLVQEFQKNKEFRKLRRNGRLRSAKEHILLFLWFAGHESSCFRDIADRFDVTISTVHRMVKRVASFISSLSKDVIKWPDQNEAKLSAEQFFQLSGFPGVIGCIDGSHIKIDPPKSGKDEYIDRKGDVTIHLQAICNENRKLLDIFIGYPASVHDSRVFLNSPIYEELPLKCLEEHHLLGDSAYACSNSLLTPYKDNGHLTAAEKRYNRKLSIGRVKIEHTFGVLKQRFRQLYHCKLKGIKEICHFVRAVCVLHNMADLDDLALFEPATKENVDEQERKVAQRD</sequence>
<dbReference type="GO" id="GO:0005634">
    <property type="term" value="C:nucleus"/>
    <property type="evidence" value="ECO:0007669"/>
    <property type="project" value="UniProtKB-SubCell"/>
</dbReference>
<dbReference type="PANTHER" id="PTHR22930:SF85">
    <property type="entry name" value="GH03217P-RELATED"/>
    <property type="match status" value="1"/>
</dbReference>
<proteinExistence type="inferred from homology"/>
<dbReference type="PANTHER" id="PTHR22930">
    <property type="match status" value="1"/>
</dbReference>
<keyword evidence="6" id="KW-0378">Hydrolase</keyword>
<dbReference type="GO" id="GO:0016787">
    <property type="term" value="F:hydrolase activity"/>
    <property type="evidence" value="ECO:0007669"/>
    <property type="project" value="UniProtKB-KW"/>
</dbReference>
<keyword evidence="4" id="KW-0540">Nuclease</keyword>
<reference evidence="9" key="1">
    <citation type="submission" date="2025-08" db="UniProtKB">
        <authorList>
            <consortium name="RefSeq"/>
        </authorList>
    </citation>
    <scope>IDENTIFICATION</scope>
    <source>
        <tissue evidence="9">Whole insect</tissue>
    </source>
</reference>